<sequence>MHSFFIHETGLFMQKLLKCQTIWKSKIIKSLVRSQSFDIVCLQETKSNQMSIQLGLDLIETEVGIFSISHQFKCCDDNFVWMLTGVYGPIDGSEREILWAELGDIRQLWDDPCFVGGDFNVVRFPGERRNCSKFSTSMRCFSEIIEDLTLRNLSFRRLGRPLQ</sequence>
<dbReference type="InterPro" id="IPR036691">
    <property type="entry name" value="Endo/exonu/phosph_ase_sf"/>
</dbReference>
<dbReference type="GO" id="GO:0004519">
    <property type="term" value="F:endonuclease activity"/>
    <property type="evidence" value="ECO:0007669"/>
    <property type="project" value="InterPro"/>
</dbReference>
<dbReference type="EMBL" id="QGNW01000001">
    <property type="protein sequence ID" value="RVX23844.1"/>
    <property type="molecule type" value="Genomic_DNA"/>
</dbReference>
<reference evidence="2 3" key="1">
    <citation type="journal article" date="2018" name="PLoS Genet.">
        <title>Population sequencing reveals clonal diversity and ancestral inbreeding in the grapevine cultivar Chardonnay.</title>
        <authorList>
            <person name="Roach M.J."/>
            <person name="Johnson D.L."/>
            <person name="Bohlmann J."/>
            <person name="van Vuuren H.J."/>
            <person name="Jones S.J."/>
            <person name="Pretorius I.S."/>
            <person name="Schmidt S.A."/>
            <person name="Borneman A.R."/>
        </authorList>
    </citation>
    <scope>NUCLEOTIDE SEQUENCE [LARGE SCALE GENOMIC DNA]</scope>
    <source>
        <strain evidence="3">cv. Chardonnay</strain>
        <tissue evidence="2">Leaf</tissue>
    </source>
</reference>
<dbReference type="Proteomes" id="UP000288805">
    <property type="component" value="Unassembled WGS sequence"/>
</dbReference>
<accession>A0A438KRK0</accession>
<dbReference type="PROSITE" id="PS00726">
    <property type="entry name" value="AP_NUCLEASE_F1_1"/>
    <property type="match status" value="1"/>
</dbReference>
<dbReference type="SUPFAM" id="SSF56219">
    <property type="entry name" value="DNase I-like"/>
    <property type="match status" value="1"/>
</dbReference>
<protein>
    <recommendedName>
        <fullName evidence="1">Endonuclease/exonuclease/phosphatase domain-containing protein</fullName>
    </recommendedName>
</protein>
<evidence type="ECO:0000313" key="2">
    <source>
        <dbReference type="EMBL" id="RVX23844.1"/>
    </source>
</evidence>
<dbReference type="InterPro" id="IPR020847">
    <property type="entry name" value="AP_endonuclease_F1_BS"/>
</dbReference>
<dbReference type="Gene3D" id="3.60.10.10">
    <property type="entry name" value="Endonuclease/exonuclease/phosphatase"/>
    <property type="match status" value="1"/>
</dbReference>
<evidence type="ECO:0000313" key="3">
    <source>
        <dbReference type="Proteomes" id="UP000288805"/>
    </source>
</evidence>
<dbReference type="InterPro" id="IPR005135">
    <property type="entry name" value="Endo/exonuclease/phosphatase"/>
</dbReference>
<dbReference type="GO" id="GO:0003677">
    <property type="term" value="F:DNA binding"/>
    <property type="evidence" value="ECO:0007669"/>
    <property type="project" value="InterPro"/>
</dbReference>
<comment type="caution">
    <text evidence="2">The sequence shown here is derived from an EMBL/GenBank/DDBJ whole genome shotgun (WGS) entry which is preliminary data.</text>
</comment>
<name>A0A438KRK0_VITVI</name>
<gene>
    <name evidence="2" type="ORF">CK203_000083</name>
</gene>
<evidence type="ECO:0000259" key="1">
    <source>
        <dbReference type="Pfam" id="PF03372"/>
    </source>
</evidence>
<dbReference type="AlphaFoldDB" id="A0A438KRK0"/>
<dbReference type="GO" id="GO:0006281">
    <property type="term" value="P:DNA repair"/>
    <property type="evidence" value="ECO:0007669"/>
    <property type="project" value="InterPro"/>
</dbReference>
<proteinExistence type="predicted"/>
<dbReference type="Pfam" id="PF03372">
    <property type="entry name" value="Exo_endo_phos"/>
    <property type="match status" value="1"/>
</dbReference>
<feature type="domain" description="Endonuclease/exonuclease/phosphatase" evidence="1">
    <location>
        <begin position="26"/>
        <end position="132"/>
    </location>
</feature>
<organism evidence="2 3">
    <name type="scientific">Vitis vinifera</name>
    <name type="common">Grape</name>
    <dbReference type="NCBI Taxonomy" id="29760"/>
    <lineage>
        <taxon>Eukaryota</taxon>
        <taxon>Viridiplantae</taxon>
        <taxon>Streptophyta</taxon>
        <taxon>Embryophyta</taxon>
        <taxon>Tracheophyta</taxon>
        <taxon>Spermatophyta</taxon>
        <taxon>Magnoliopsida</taxon>
        <taxon>eudicotyledons</taxon>
        <taxon>Gunneridae</taxon>
        <taxon>Pentapetalae</taxon>
        <taxon>rosids</taxon>
        <taxon>Vitales</taxon>
        <taxon>Vitaceae</taxon>
        <taxon>Viteae</taxon>
        <taxon>Vitis</taxon>
    </lineage>
</organism>